<organism evidence="1 2">
    <name type="scientific">Coemansia reversa (strain ATCC 12441 / NRRL 1564)</name>
    <dbReference type="NCBI Taxonomy" id="763665"/>
    <lineage>
        <taxon>Eukaryota</taxon>
        <taxon>Fungi</taxon>
        <taxon>Fungi incertae sedis</taxon>
        <taxon>Zoopagomycota</taxon>
        <taxon>Kickxellomycotina</taxon>
        <taxon>Kickxellomycetes</taxon>
        <taxon>Kickxellales</taxon>
        <taxon>Kickxellaceae</taxon>
        <taxon>Coemansia</taxon>
    </lineage>
</organism>
<evidence type="ECO:0000313" key="1">
    <source>
        <dbReference type="EMBL" id="PIA15342.1"/>
    </source>
</evidence>
<dbReference type="EMBL" id="KZ303508">
    <property type="protein sequence ID" value="PIA15342.1"/>
    <property type="molecule type" value="Genomic_DNA"/>
</dbReference>
<gene>
    <name evidence="1" type="ORF">COEREDRAFT_87960</name>
</gene>
<reference evidence="1 2" key="1">
    <citation type="journal article" date="2015" name="Genome Biol. Evol.">
        <title>Phylogenomic analyses indicate that early fungi evolved digesting cell walls of algal ancestors of land plants.</title>
        <authorList>
            <person name="Chang Y."/>
            <person name="Wang S."/>
            <person name="Sekimoto S."/>
            <person name="Aerts A.L."/>
            <person name="Choi C."/>
            <person name="Clum A."/>
            <person name="LaButti K.M."/>
            <person name="Lindquist E.A."/>
            <person name="Yee Ngan C."/>
            <person name="Ohm R.A."/>
            <person name="Salamov A.A."/>
            <person name="Grigoriev I.V."/>
            <person name="Spatafora J.W."/>
            <person name="Berbee M.L."/>
        </authorList>
    </citation>
    <scope>NUCLEOTIDE SEQUENCE [LARGE SCALE GENOMIC DNA]</scope>
    <source>
        <strain evidence="1 2">NRRL 1564</strain>
    </source>
</reference>
<name>A0A2G5B8N5_COERN</name>
<dbReference type="AlphaFoldDB" id="A0A2G5B8N5"/>
<protein>
    <submittedName>
        <fullName evidence="1">Uncharacterized protein</fullName>
    </submittedName>
</protein>
<proteinExistence type="predicted"/>
<accession>A0A2G5B8N5</accession>
<keyword evidence="2" id="KW-1185">Reference proteome</keyword>
<dbReference type="Proteomes" id="UP000242474">
    <property type="component" value="Unassembled WGS sequence"/>
</dbReference>
<evidence type="ECO:0000313" key="2">
    <source>
        <dbReference type="Proteomes" id="UP000242474"/>
    </source>
</evidence>
<sequence length="202" mass="22747">MNIASPVVNLNTLSKRVRHPGAVARILEYDEQLLKMEEGVGYYNDDDENKSEEEKRKLRKIEKNYKIENGGNSCDAAESAIIKQGGKLYKGMLLEGFQSDVDGTFPYYKNSAGEKITMYATPRELLALNPAAAASAASKTKISTDRDGNVFSGCEDQYEGIETDPLDQVERLFIFRVIGKSDKETNKPEFIYKVKDHQNYLQ</sequence>